<evidence type="ECO:0008006" key="3">
    <source>
        <dbReference type="Google" id="ProtNLM"/>
    </source>
</evidence>
<comment type="caution">
    <text evidence="1">The sequence shown here is derived from an EMBL/GenBank/DDBJ whole genome shotgun (WGS) entry which is preliminary data.</text>
</comment>
<name>A0ABW5U805_9SPHI</name>
<proteinExistence type="predicted"/>
<sequence>MKEIKLEYKGRTLKFRRVDGWSNLSRRQYLLWCGILRMELHVDEALDLATRLFYNISGKWWKLLNAAHRYELRQKLDFLLSAQATDNILDSFRIGFMKYYGPAHKLSNLTIAEYRQTELYYDMYLHTGQTKFLHLLAATLFRPKGKRRGDDIRLPLDDYTVGKRANLFRWTLHPVKLLAIKFYYESCRTYVRKSFPTIYKTSAPSDGPFTRPNTGLQDLEDHILAYSGDKFGSFDHTRNTNLYLFLKHMAERIDEYERAMAARQ</sequence>
<dbReference type="RefSeq" id="WP_066753189.1">
    <property type="nucleotide sequence ID" value="NZ_JBHUMB010000005.1"/>
</dbReference>
<gene>
    <name evidence="1" type="ORF">ACFSQ6_01020</name>
</gene>
<dbReference type="EMBL" id="JBHUMB010000005">
    <property type="protein sequence ID" value="MFD2741970.1"/>
    <property type="molecule type" value="Genomic_DNA"/>
</dbReference>
<evidence type="ECO:0000313" key="1">
    <source>
        <dbReference type="EMBL" id="MFD2741970.1"/>
    </source>
</evidence>
<protein>
    <recommendedName>
        <fullName evidence="3">Integrase</fullName>
    </recommendedName>
</protein>
<dbReference type="Proteomes" id="UP001597418">
    <property type="component" value="Unassembled WGS sequence"/>
</dbReference>
<organism evidence="1 2">
    <name type="scientific">Sphingobacterium populi</name>
    <dbReference type="NCBI Taxonomy" id="1812824"/>
    <lineage>
        <taxon>Bacteria</taxon>
        <taxon>Pseudomonadati</taxon>
        <taxon>Bacteroidota</taxon>
        <taxon>Sphingobacteriia</taxon>
        <taxon>Sphingobacteriales</taxon>
        <taxon>Sphingobacteriaceae</taxon>
        <taxon>Sphingobacterium</taxon>
    </lineage>
</organism>
<accession>A0ABW5U805</accession>
<reference evidence="2" key="1">
    <citation type="journal article" date="2019" name="Int. J. Syst. Evol. Microbiol.">
        <title>The Global Catalogue of Microorganisms (GCM) 10K type strain sequencing project: providing services to taxonomists for standard genome sequencing and annotation.</title>
        <authorList>
            <consortium name="The Broad Institute Genomics Platform"/>
            <consortium name="The Broad Institute Genome Sequencing Center for Infectious Disease"/>
            <person name="Wu L."/>
            <person name="Ma J."/>
        </authorList>
    </citation>
    <scope>NUCLEOTIDE SEQUENCE [LARGE SCALE GENOMIC DNA]</scope>
    <source>
        <strain evidence="2">KCTC 42247</strain>
    </source>
</reference>
<evidence type="ECO:0000313" key="2">
    <source>
        <dbReference type="Proteomes" id="UP001597418"/>
    </source>
</evidence>
<keyword evidence="2" id="KW-1185">Reference proteome</keyword>